<evidence type="ECO:0000313" key="1">
    <source>
        <dbReference type="EMBL" id="KTC71054.1"/>
    </source>
</evidence>
<dbReference type="STRING" id="447.Lboz_2631"/>
<dbReference type="OrthoDB" id="5652343at2"/>
<gene>
    <name evidence="1" type="ORF">Lboz_2631</name>
</gene>
<dbReference type="RefSeq" id="WP_058460232.1">
    <property type="nucleotide sequence ID" value="NZ_CAAAIY010000005.1"/>
</dbReference>
<dbReference type="Proteomes" id="UP000054695">
    <property type="component" value="Unassembled WGS sequence"/>
</dbReference>
<accession>A0A0W0RJ30</accession>
<dbReference type="AlphaFoldDB" id="A0A0W0RJ30"/>
<organism evidence="1 2">
    <name type="scientific">Legionella bozemanae</name>
    <name type="common">Fluoribacter bozemanae</name>
    <dbReference type="NCBI Taxonomy" id="447"/>
    <lineage>
        <taxon>Bacteria</taxon>
        <taxon>Pseudomonadati</taxon>
        <taxon>Pseudomonadota</taxon>
        <taxon>Gammaproteobacteria</taxon>
        <taxon>Legionellales</taxon>
        <taxon>Legionellaceae</taxon>
        <taxon>Legionella</taxon>
    </lineage>
</organism>
<sequence>MRSKSAFFTFSHYEILSIDDFDSIFRDLVLSAYKKRYKSVADARLYLAISGIDLESTVKILLAMEQNGLLNTSIANSIFSPVGCGDIANTFCKMITGDEMISSGKETCSLVHLSEELEKDLPKIVRIDIPGHSYVMLACEKTSQGVLGYIYQSNVAYGMEDNSFSLAAWLMDSKSCKTNLSKHMQKLALLINPAVPSFDKANIYLELYSAKPIVKVEVPANMHEIISYIDENIFFRYKIKTIRAKDMLLISERIKSMTIQNPAELQQSLDTYIAKMKQELEDFAELTSQPATQPVQQSYRQ</sequence>
<dbReference type="PATRIC" id="fig|447.4.peg.2796"/>
<comment type="caution">
    <text evidence="1">The sequence shown here is derived from an EMBL/GenBank/DDBJ whole genome shotgun (WGS) entry which is preliminary data.</text>
</comment>
<dbReference type="EMBL" id="LNXU01000032">
    <property type="protein sequence ID" value="KTC71054.1"/>
    <property type="molecule type" value="Genomic_DNA"/>
</dbReference>
<reference evidence="1 2" key="1">
    <citation type="submission" date="2015-11" db="EMBL/GenBank/DDBJ databases">
        <title>Genomic analysis of 38 Legionella species identifies large and diverse effector repertoires.</title>
        <authorList>
            <person name="Burstein D."/>
            <person name="Amaro F."/>
            <person name="Zusman T."/>
            <person name="Lifshitz Z."/>
            <person name="Cohen O."/>
            <person name="Gilbert J.A."/>
            <person name="Pupko T."/>
            <person name="Shuman H.A."/>
            <person name="Segal G."/>
        </authorList>
    </citation>
    <scope>NUCLEOTIDE SEQUENCE [LARGE SCALE GENOMIC DNA]</scope>
    <source>
        <strain evidence="1 2">WIGA</strain>
    </source>
</reference>
<name>A0A0W0RJ30_LEGBO</name>
<protein>
    <submittedName>
        <fullName evidence="1">Uncharacterized protein</fullName>
    </submittedName>
</protein>
<evidence type="ECO:0000313" key="2">
    <source>
        <dbReference type="Proteomes" id="UP000054695"/>
    </source>
</evidence>
<keyword evidence="2" id="KW-1185">Reference proteome</keyword>
<proteinExistence type="predicted"/>